<organism evidence="17 18">
    <name type="scientific">Tieghemostelium lacteum</name>
    <name type="common">Slime mold</name>
    <name type="synonym">Dictyostelium lacteum</name>
    <dbReference type="NCBI Taxonomy" id="361077"/>
    <lineage>
        <taxon>Eukaryota</taxon>
        <taxon>Amoebozoa</taxon>
        <taxon>Evosea</taxon>
        <taxon>Eumycetozoa</taxon>
        <taxon>Dictyostelia</taxon>
        <taxon>Dictyosteliales</taxon>
        <taxon>Raperosteliaceae</taxon>
        <taxon>Tieghemostelium</taxon>
    </lineage>
</organism>
<dbReference type="GO" id="GO:0005886">
    <property type="term" value="C:plasma membrane"/>
    <property type="evidence" value="ECO:0007669"/>
    <property type="project" value="UniProtKB-SubCell"/>
</dbReference>
<evidence type="ECO:0000256" key="7">
    <source>
        <dbReference type="ARBA" id="ARBA00022801"/>
    </source>
</evidence>
<dbReference type="PANTHER" id="PTHR45792">
    <property type="entry name" value="DIACYLGLYCEROL LIPASE HOMOLOG-RELATED"/>
    <property type="match status" value="1"/>
</dbReference>
<dbReference type="EC" id="3.1.1.116" evidence="14"/>
<feature type="compositionally biased region" description="Polar residues" evidence="15">
    <location>
        <begin position="14"/>
        <end position="25"/>
    </location>
</feature>
<evidence type="ECO:0000313" key="18">
    <source>
        <dbReference type="Proteomes" id="UP000076078"/>
    </source>
</evidence>
<evidence type="ECO:0000256" key="6">
    <source>
        <dbReference type="ARBA" id="ARBA00022723"/>
    </source>
</evidence>
<evidence type="ECO:0000256" key="13">
    <source>
        <dbReference type="ARBA" id="ARBA00024531"/>
    </source>
</evidence>
<sequence length="763" mass="87137">MAENQLDYNRDNKGGQQQEIMNDQKYFHNQNYYHKSETGFNSSSKKKKINSSIDYSESPDYFSEFTLEHTPTSWIMTSNAFNNAPSNYQSGSASPFKNNGYQTNKPEEYQESLVKSPEQLGHELRDLLSITDDQHWEIRHVCEAEEKEEEEKGANQPIDHSRIKELVRNKTEESNIVLGEKYSPKFNFQKSQDKQALINSIKEEPEIEVERIDISTNKDGTNTLEITQPTTVVEKQFDKDGHLVGETVENVKVEIDLGGAGSPGKVKSYNEIIVRKSKIRKELKSYEFEGEGKDQINVISMLLKKLFLGTSYSTIDIFMGLSLLNRYYKEYVIRNWDCISDKELLDEAMRYAKFSTCSYGRKLYYGLMHKSAIGLVRSLTGTDVTNIKILKKHVGVSKEDIITSKWFSTKYSPGHFLAVDRETKSVVFVIRGTFNHFDVVTDLVAKTSEISKEGLAHLGILMCAHKKMYEMEKIILKTLYENKGYRFIVTGHSLGAGVASLFTILFNDAHPEVKIHCYSYGVPCILSYEMATVQRVKSLITSVCMNDDIIPRLCFCSLFYLREVLDSILSQSKTKFQKLFQIASARGKLSDKVKRRFSKMLKVSPVIDLSNVTHKTCDEKPMFPPGNIIRIVKLKKGIYVAEKTETQSFDKILVSATMFTDHMPNKYEKGLESAVENYNNIEYTKKPPPEEIIDSKEDIEFKLSQLNIDQFHPSSDDDGRPSVCNEIQKNQIDHLSKEQLDSESITVQNLIPSSLHASQAVDK</sequence>
<dbReference type="SUPFAM" id="SSF53474">
    <property type="entry name" value="alpha/beta-Hydrolases"/>
    <property type="match status" value="1"/>
</dbReference>
<evidence type="ECO:0000256" key="10">
    <source>
        <dbReference type="ARBA" id="ARBA00022989"/>
    </source>
</evidence>
<dbReference type="GO" id="GO:0046872">
    <property type="term" value="F:metal ion binding"/>
    <property type="evidence" value="ECO:0007669"/>
    <property type="project" value="UniProtKB-KW"/>
</dbReference>
<keyword evidence="3" id="KW-1003">Cell membrane</keyword>
<evidence type="ECO:0000256" key="2">
    <source>
        <dbReference type="ARBA" id="ARBA00004651"/>
    </source>
</evidence>
<keyword evidence="18" id="KW-1185">Reference proteome</keyword>
<dbReference type="GO" id="GO:0046340">
    <property type="term" value="P:diacylglycerol catabolic process"/>
    <property type="evidence" value="ECO:0007669"/>
    <property type="project" value="TreeGrafter"/>
</dbReference>
<keyword evidence="9" id="KW-0442">Lipid degradation</keyword>
<gene>
    <name evidence="17" type="ORF">DLAC_09195</name>
</gene>
<evidence type="ECO:0000256" key="4">
    <source>
        <dbReference type="ARBA" id="ARBA00022553"/>
    </source>
</evidence>
<keyword evidence="4" id="KW-0597">Phosphoprotein</keyword>
<evidence type="ECO:0000256" key="3">
    <source>
        <dbReference type="ARBA" id="ARBA00022475"/>
    </source>
</evidence>
<evidence type="ECO:0000313" key="17">
    <source>
        <dbReference type="EMBL" id="KYQ90567.1"/>
    </source>
</evidence>
<dbReference type="GO" id="GO:0016298">
    <property type="term" value="F:lipase activity"/>
    <property type="evidence" value="ECO:0007669"/>
    <property type="project" value="TreeGrafter"/>
</dbReference>
<keyword evidence="7" id="KW-0378">Hydrolase</keyword>
<dbReference type="PANTHER" id="PTHR45792:SF10">
    <property type="entry name" value="FUNGAL LIPASE-LIKE DOMAIN-CONTAINING PROTEIN"/>
    <property type="match status" value="1"/>
</dbReference>
<protein>
    <recommendedName>
        <fullName evidence="14">sn-1-specific diacylglycerol lipase</fullName>
        <ecNumber evidence="14">3.1.1.116</ecNumber>
    </recommendedName>
</protein>
<evidence type="ECO:0000259" key="16">
    <source>
        <dbReference type="Pfam" id="PF01764"/>
    </source>
</evidence>
<dbReference type="EMBL" id="LODT01000037">
    <property type="protein sequence ID" value="KYQ90567.1"/>
    <property type="molecule type" value="Genomic_DNA"/>
</dbReference>
<keyword evidence="12" id="KW-0472">Membrane</keyword>
<dbReference type="Proteomes" id="UP000076078">
    <property type="component" value="Unassembled WGS sequence"/>
</dbReference>
<dbReference type="Gene3D" id="3.40.50.1820">
    <property type="entry name" value="alpha/beta hydrolase"/>
    <property type="match status" value="1"/>
</dbReference>
<comment type="caution">
    <text evidence="17">The sequence shown here is derived from an EMBL/GenBank/DDBJ whole genome shotgun (WGS) entry which is preliminary data.</text>
</comment>
<dbReference type="InterPro" id="IPR052214">
    <property type="entry name" value="DAG_Lipase-Related"/>
</dbReference>
<name>A0A151Z9E8_TIELA</name>
<proteinExistence type="predicted"/>
<comment type="cofactor">
    <cofactor evidence="1">
        <name>Ca(2+)</name>
        <dbReference type="ChEBI" id="CHEBI:29108"/>
    </cofactor>
</comment>
<keyword evidence="11" id="KW-0443">Lipid metabolism</keyword>
<dbReference type="InterPro" id="IPR029058">
    <property type="entry name" value="AB_hydrolase_fold"/>
</dbReference>
<evidence type="ECO:0000256" key="15">
    <source>
        <dbReference type="SAM" id="MobiDB-lite"/>
    </source>
</evidence>
<dbReference type="Pfam" id="PF01764">
    <property type="entry name" value="Lipase_3"/>
    <property type="match status" value="1"/>
</dbReference>
<evidence type="ECO:0000256" key="14">
    <source>
        <dbReference type="ARBA" id="ARBA00026104"/>
    </source>
</evidence>
<feature type="region of interest" description="Disordered" evidence="15">
    <location>
        <begin position="1"/>
        <end position="25"/>
    </location>
</feature>
<dbReference type="OrthoDB" id="438440at2759"/>
<evidence type="ECO:0000256" key="11">
    <source>
        <dbReference type="ARBA" id="ARBA00023098"/>
    </source>
</evidence>
<dbReference type="InParanoid" id="A0A151Z9E8"/>
<evidence type="ECO:0000256" key="5">
    <source>
        <dbReference type="ARBA" id="ARBA00022692"/>
    </source>
</evidence>
<dbReference type="AlphaFoldDB" id="A0A151Z9E8"/>
<evidence type="ECO:0000256" key="1">
    <source>
        <dbReference type="ARBA" id="ARBA00001913"/>
    </source>
</evidence>
<evidence type="ECO:0000256" key="8">
    <source>
        <dbReference type="ARBA" id="ARBA00022837"/>
    </source>
</evidence>
<reference evidence="17 18" key="1">
    <citation type="submission" date="2015-12" db="EMBL/GenBank/DDBJ databases">
        <title>Dictyostelia acquired genes for synthesis and detection of signals that induce cell-type specialization by lateral gene transfer from prokaryotes.</title>
        <authorList>
            <person name="Gloeckner G."/>
            <person name="Schaap P."/>
        </authorList>
    </citation>
    <scope>NUCLEOTIDE SEQUENCE [LARGE SCALE GENOMIC DNA]</scope>
    <source>
        <strain evidence="17 18">TK</strain>
    </source>
</reference>
<dbReference type="InterPro" id="IPR002921">
    <property type="entry name" value="Fungal_lipase-type"/>
</dbReference>
<comment type="subcellular location">
    <subcellularLocation>
        <location evidence="2">Cell membrane</location>
        <topology evidence="2">Multi-pass membrane protein</topology>
    </subcellularLocation>
</comment>
<dbReference type="CDD" id="cd00519">
    <property type="entry name" value="Lipase_3"/>
    <property type="match status" value="1"/>
</dbReference>
<comment type="catalytic activity">
    <reaction evidence="13">
        <text>a 1,2-diacyl-sn-glycerol + H2O = a 2-acylglycerol + a fatty acid + H(+)</text>
        <dbReference type="Rhea" id="RHEA:33275"/>
        <dbReference type="ChEBI" id="CHEBI:15377"/>
        <dbReference type="ChEBI" id="CHEBI:15378"/>
        <dbReference type="ChEBI" id="CHEBI:17389"/>
        <dbReference type="ChEBI" id="CHEBI:17815"/>
        <dbReference type="ChEBI" id="CHEBI:28868"/>
        <dbReference type="EC" id="3.1.1.116"/>
    </reaction>
    <physiologicalReaction direction="left-to-right" evidence="13">
        <dbReference type="Rhea" id="RHEA:33276"/>
    </physiologicalReaction>
</comment>
<keyword evidence="8" id="KW-0106">Calcium</keyword>
<keyword evidence="10" id="KW-1133">Transmembrane helix</keyword>
<dbReference type="GO" id="GO:0019369">
    <property type="term" value="P:arachidonate metabolic process"/>
    <property type="evidence" value="ECO:0007669"/>
    <property type="project" value="TreeGrafter"/>
</dbReference>
<feature type="domain" description="Fungal lipase-type" evidence="16">
    <location>
        <begin position="427"/>
        <end position="556"/>
    </location>
</feature>
<evidence type="ECO:0000256" key="9">
    <source>
        <dbReference type="ARBA" id="ARBA00022963"/>
    </source>
</evidence>
<accession>A0A151Z9E8</accession>
<keyword evidence="5" id="KW-0812">Transmembrane</keyword>
<evidence type="ECO:0000256" key="12">
    <source>
        <dbReference type="ARBA" id="ARBA00023136"/>
    </source>
</evidence>
<keyword evidence="6" id="KW-0479">Metal-binding</keyword>